<dbReference type="KEGG" id="fcy:FRACYDRAFT_233641"/>
<feature type="compositionally biased region" description="Low complexity" evidence="1">
    <location>
        <begin position="395"/>
        <end position="417"/>
    </location>
</feature>
<feature type="region of interest" description="Disordered" evidence="1">
    <location>
        <begin position="394"/>
        <end position="419"/>
    </location>
</feature>
<organism evidence="2 3">
    <name type="scientific">Fragilariopsis cylindrus CCMP1102</name>
    <dbReference type="NCBI Taxonomy" id="635003"/>
    <lineage>
        <taxon>Eukaryota</taxon>
        <taxon>Sar</taxon>
        <taxon>Stramenopiles</taxon>
        <taxon>Ochrophyta</taxon>
        <taxon>Bacillariophyta</taxon>
        <taxon>Bacillariophyceae</taxon>
        <taxon>Bacillariophycidae</taxon>
        <taxon>Bacillariales</taxon>
        <taxon>Bacillariaceae</taxon>
        <taxon>Fragilariopsis</taxon>
    </lineage>
</organism>
<name>A0A1E7FZ84_9STRA</name>
<dbReference type="AlphaFoldDB" id="A0A1E7FZ84"/>
<evidence type="ECO:0000256" key="1">
    <source>
        <dbReference type="SAM" id="MobiDB-lite"/>
    </source>
</evidence>
<feature type="compositionally biased region" description="Basic residues" evidence="1">
    <location>
        <begin position="221"/>
        <end position="231"/>
    </location>
</feature>
<dbReference type="Proteomes" id="UP000095751">
    <property type="component" value="Unassembled WGS sequence"/>
</dbReference>
<evidence type="ECO:0000313" key="3">
    <source>
        <dbReference type="Proteomes" id="UP000095751"/>
    </source>
</evidence>
<feature type="compositionally biased region" description="Polar residues" evidence="1">
    <location>
        <begin position="50"/>
        <end position="63"/>
    </location>
</feature>
<keyword evidence="3" id="KW-1185">Reference proteome</keyword>
<proteinExistence type="predicted"/>
<dbReference type="OrthoDB" id="53953at2759"/>
<dbReference type="InParanoid" id="A0A1E7FZ84"/>
<accession>A0A1E7FZ84</accession>
<reference evidence="2 3" key="1">
    <citation type="submission" date="2016-09" db="EMBL/GenBank/DDBJ databases">
        <title>Extensive genetic diversity and differential bi-allelic expression allows diatom success in the polar Southern Ocean.</title>
        <authorList>
            <consortium name="DOE Joint Genome Institute"/>
            <person name="Mock T."/>
            <person name="Otillar R.P."/>
            <person name="Strauss J."/>
            <person name="Dupont C."/>
            <person name="Frickenhaus S."/>
            <person name="Maumus F."/>
            <person name="Mcmullan M."/>
            <person name="Sanges R."/>
            <person name="Schmutz J."/>
            <person name="Toseland A."/>
            <person name="Valas R."/>
            <person name="Veluchamy A."/>
            <person name="Ward B.J."/>
            <person name="Allen A."/>
            <person name="Barry K."/>
            <person name="Falciatore A."/>
            <person name="Ferrante M."/>
            <person name="Fortunato A.E."/>
            <person name="Gloeckner G."/>
            <person name="Gruber A."/>
            <person name="Hipkin R."/>
            <person name="Janech M."/>
            <person name="Kroth P."/>
            <person name="Leese F."/>
            <person name="Lindquist E."/>
            <person name="Lyon B.R."/>
            <person name="Martin J."/>
            <person name="Mayer C."/>
            <person name="Parker M."/>
            <person name="Quesneville H."/>
            <person name="Raymond J."/>
            <person name="Uhlig C."/>
            <person name="Valentin K.U."/>
            <person name="Worden A.Z."/>
            <person name="Armbrust E.V."/>
            <person name="Bowler C."/>
            <person name="Green B."/>
            <person name="Moulton V."/>
            <person name="Van Oosterhout C."/>
            <person name="Grigoriev I."/>
        </authorList>
    </citation>
    <scope>NUCLEOTIDE SEQUENCE [LARGE SCALE GENOMIC DNA]</scope>
    <source>
        <strain evidence="2 3">CCMP1102</strain>
    </source>
</reference>
<protein>
    <submittedName>
        <fullName evidence="2">Uncharacterized protein</fullName>
    </submittedName>
</protein>
<dbReference type="EMBL" id="KV784353">
    <property type="protein sequence ID" value="OEU23471.1"/>
    <property type="molecule type" value="Genomic_DNA"/>
</dbReference>
<gene>
    <name evidence="2" type="ORF">FRACYDRAFT_233641</name>
</gene>
<feature type="compositionally biased region" description="Low complexity" evidence="1">
    <location>
        <begin position="1"/>
        <end position="49"/>
    </location>
</feature>
<feature type="compositionally biased region" description="Low complexity" evidence="1">
    <location>
        <begin position="180"/>
        <end position="205"/>
    </location>
</feature>
<feature type="region of interest" description="Disordered" evidence="1">
    <location>
        <begin position="180"/>
        <end position="231"/>
    </location>
</feature>
<sequence length="498" mass="56013">MISSPTTTTTVVRPSTTNTTTTTTTTVPTGEAAVMREATTTRTRTEMTTSVGRSNTNSSNITIRDTALHYQTTTKSTNKNYNQNTNNQDNQNTQNNQNELFINTFADCVLDPNCHLLYHHVGKTGGTTIEKIFYQLFPKIIKHSGSGGGGIRGKQFETIVLQCLDLISNVNNNNVNTIADDDNNSSSSSNINLNLNNTDDNISTKNTKHKNKSSSVLVPTKKQRQRQRQHQHRFLTFSTYREPIARTISDIHQLCNKNLNRRTKQLQEVCQRCTYDSSSAVANANSTATSATSVTVPGISMNDKVYWNKLIHNTNRIYRHLDYLNKHLLRHSHYRQISQNQNITTTTINTNTSNNSNNNNNYYIDSPSPIVIDYLMMDVIDIDDFLHHLDQSLVQKQQQQQQSQTPKQTPSSSSSSSNTKIIRIPYLNNENKNGHGHGHGHVIKSNQESIKFCNFGKQIRIIADTTQTSTSTSSSTVELEIVELLQTSIDIYNNFTTN</sequence>
<feature type="region of interest" description="Disordered" evidence="1">
    <location>
        <begin position="1"/>
        <end position="63"/>
    </location>
</feature>
<evidence type="ECO:0000313" key="2">
    <source>
        <dbReference type="EMBL" id="OEU23471.1"/>
    </source>
</evidence>